<sequence length="124" mass="13365">MTRRAIGSENPFEDVYGYSRAVRAGAHIYVSGTTPREADLGADAYTQTRSALSIVEFALADLDARFDDVVRTTIYTTDLSDLDGIARAHAETFRNIRPASTVVQVTALTPAAAKVEIEVTAVTV</sequence>
<dbReference type="EMBL" id="WLZY01000004">
    <property type="protein sequence ID" value="NDL58218.1"/>
    <property type="molecule type" value="Genomic_DNA"/>
</dbReference>
<name>A0A7K3M729_9ACTN</name>
<dbReference type="Pfam" id="PF01042">
    <property type="entry name" value="Ribonuc_L-PSP"/>
    <property type="match status" value="1"/>
</dbReference>
<dbReference type="RefSeq" id="WP_162450893.1">
    <property type="nucleotide sequence ID" value="NZ_WLZY01000004.1"/>
</dbReference>
<evidence type="ECO:0000313" key="2">
    <source>
        <dbReference type="Proteomes" id="UP000460435"/>
    </source>
</evidence>
<comment type="caution">
    <text evidence="1">The sequence shown here is derived from an EMBL/GenBank/DDBJ whole genome shotgun (WGS) entry which is preliminary data.</text>
</comment>
<dbReference type="PANTHER" id="PTHR43857">
    <property type="entry name" value="BLR7761 PROTEIN"/>
    <property type="match status" value="1"/>
</dbReference>
<dbReference type="InterPro" id="IPR006175">
    <property type="entry name" value="YjgF/YER057c/UK114"/>
</dbReference>
<proteinExistence type="predicted"/>
<dbReference type="Gene3D" id="3.30.1330.40">
    <property type="entry name" value="RutC-like"/>
    <property type="match status" value="1"/>
</dbReference>
<dbReference type="SUPFAM" id="SSF55298">
    <property type="entry name" value="YjgF-like"/>
    <property type="match status" value="1"/>
</dbReference>
<keyword evidence="2" id="KW-1185">Reference proteome</keyword>
<dbReference type="PANTHER" id="PTHR43857:SF1">
    <property type="entry name" value="YJGH FAMILY PROTEIN"/>
    <property type="match status" value="1"/>
</dbReference>
<accession>A0A7K3M729</accession>
<evidence type="ECO:0000313" key="1">
    <source>
        <dbReference type="EMBL" id="NDL58218.1"/>
    </source>
</evidence>
<organism evidence="1 2">
    <name type="scientific">Phytoactinopolyspora mesophila</name>
    <dbReference type="NCBI Taxonomy" id="2650750"/>
    <lineage>
        <taxon>Bacteria</taxon>
        <taxon>Bacillati</taxon>
        <taxon>Actinomycetota</taxon>
        <taxon>Actinomycetes</taxon>
        <taxon>Jiangellales</taxon>
        <taxon>Jiangellaceae</taxon>
        <taxon>Phytoactinopolyspora</taxon>
    </lineage>
</organism>
<dbReference type="InterPro" id="IPR035959">
    <property type="entry name" value="RutC-like_sf"/>
</dbReference>
<reference evidence="1 2" key="1">
    <citation type="submission" date="2019-11" db="EMBL/GenBank/DDBJ databases">
        <authorList>
            <person name="Li X.-J."/>
            <person name="Feng X.-M."/>
        </authorList>
    </citation>
    <scope>NUCLEOTIDE SEQUENCE [LARGE SCALE GENOMIC DNA]</scope>
    <source>
        <strain evidence="1 2">XMNu-373</strain>
    </source>
</reference>
<dbReference type="AlphaFoldDB" id="A0A7K3M729"/>
<dbReference type="Proteomes" id="UP000460435">
    <property type="component" value="Unassembled WGS sequence"/>
</dbReference>
<protein>
    <submittedName>
        <fullName evidence="1">RidA family protein</fullName>
    </submittedName>
</protein>
<gene>
    <name evidence="1" type="ORF">F7O44_14175</name>
</gene>